<dbReference type="GO" id="GO:0098552">
    <property type="term" value="C:side of membrane"/>
    <property type="evidence" value="ECO:0007669"/>
    <property type="project" value="UniProtKB-KW"/>
</dbReference>
<dbReference type="Gene3D" id="2.10.60.10">
    <property type="entry name" value="CD59"/>
    <property type="match status" value="1"/>
</dbReference>
<sequence length="268" mass="29591">MGLQGTQSLCALTLGCVFLCVLLTTTARTVPSLRTDTLLCYFCPLQDKSESCENFTTQCTPDQVCAISRGHTGSLHVMSAQGCVKRDLCGSHQSMSKLGVRYDVSHSCCCEDKCNYRPKSEGSLKLLLGMIQALDSEVHVRGAAHMSLLWLYLLLPSLMCENMLCYYSPYSTKETQGMFKLVVTECPPKHVCYKAQGYYGAHATLTQRGCMLVESCSQGKKISLRGAIFNTTYSCCEWNYCNSSPSTSDTMIRVFISTAALILLLMEN</sequence>
<keyword evidence="3" id="KW-0336">GPI-anchor</keyword>
<evidence type="ECO:0000256" key="7">
    <source>
        <dbReference type="ARBA" id="ARBA00023180"/>
    </source>
</evidence>
<keyword evidence="8" id="KW-0449">Lipoprotein</keyword>
<evidence type="ECO:0000256" key="2">
    <source>
        <dbReference type="ARBA" id="ARBA00022475"/>
    </source>
</evidence>
<evidence type="ECO:0000256" key="10">
    <source>
        <dbReference type="SAM" id="SignalP"/>
    </source>
</evidence>
<evidence type="ECO:0000313" key="13">
    <source>
        <dbReference type="Proteomes" id="UP001497482"/>
    </source>
</evidence>
<evidence type="ECO:0000256" key="1">
    <source>
        <dbReference type="ARBA" id="ARBA00004609"/>
    </source>
</evidence>
<evidence type="ECO:0000259" key="11">
    <source>
        <dbReference type="Pfam" id="PF00021"/>
    </source>
</evidence>
<dbReference type="GO" id="GO:0005886">
    <property type="term" value="C:plasma membrane"/>
    <property type="evidence" value="ECO:0007669"/>
    <property type="project" value="UniProtKB-SubCell"/>
</dbReference>
<reference evidence="12 13" key="1">
    <citation type="submission" date="2024-04" db="EMBL/GenBank/DDBJ databases">
        <authorList>
            <person name="Waldvogel A.-M."/>
            <person name="Schoenle A."/>
        </authorList>
    </citation>
    <scope>NUCLEOTIDE SEQUENCE [LARGE SCALE GENOMIC DNA]</scope>
</reference>
<keyword evidence="6" id="KW-1015">Disulfide bond</keyword>
<evidence type="ECO:0000256" key="8">
    <source>
        <dbReference type="ARBA" id="ARBA00023288"/>
    </source>
</evidence>
<protein>
    <recommendedName>
        <fullName evidence="11">UPAR/Ly6 domain-containing protein</fullName>
    </recommendedName>
</protein>
<keyword evidence="13" id="KW-1185">Reference proteome</keyword>
<name>A0AAV2KY76_KNICA</name>
<feature type="domain" description="UPAR/Ly6" evidence="11">
    <location>
        <begin position="182"/>
        <end position="243"/>
    </location>
</feature>
<dbReference type="InterPro" id="IPR046354">
    <property type="entry name" value="SPACA4/Bouncer"/>
</dbReference>
<dbReference type="PANTHER" id="PTHR47613:SF1">
    <property type="entry name" value="SPERM ACROSOME MEMBRANE-ASSOCIATED PROTEIN 4"/>
    <property type="match status" value="1"/>
</dbReference>
<evidence type="ECO:0000256" key="6">
    <source>
        <dbReference type="ARBA" id="ARBA00023157"/>
    </source>
</evidence>
<comment type="subcellular location">
    <subcellularLocation>
        <location evidence="1">Cell membrane</location>
        <topology evidence="1">Lipid-anchor</topology>
        <topology evidence="1">GPI-anchor</topology>
    </subcellularLocation>
</comment>
<dbReference type="SUPFAM" id="SSF57302">
    <property type="entry name" value="Snake toxin-like"/>
    <property type="match status" value="2"/>
</dbReference>
<proteinExistence type="inferred from homology"/>
<accession>A0AAV2KY76</accession>
<dbReference type="GO" id="GO:0035036">
    <property type="term" value="P:sperm-egg recognition"/>
    <property type="evidence" value="ECO:0007669"/>
    <property type="project" value="TreeGrafter"/>
</dbReference>
<feature type="chain" id="PRO_5043785706" description="UPAR/Ly6 domain-containing protein" evidence="10">
    <location>
        <begin position="28"/>
        <end position="268"/>
    </location>
</feature>
<keyword evidence="4 10" id="KW-0732">Signal</keyword>
<comment type="similarity">
    <text evidence="9">Belongs to the SPACA4/bouncer family.</text>
</comment>
<dbReference type="InterPro" id="IPR045860">
    <property type="entry name" value="Snake_toxin-like_sf"/>
</dbReference>
<dbReference type="InterPro" id="IPR016054">
    <property type="entry name" value="LY6_UPA_recep-like"/>
</dbReference>
<keyword evidence="2" id="KW-1003">Cell membrane</keyword>
<dbReference type="Proteomes" id="UP001497482">
    <property type="component" value="Chromosome 20"/>
</dbReference>
<keyword evidence="5" id="KW-0472">Membrane</keyword>
<dbReference type="CDD" id="cd23597">
    <property type="entry name" value="TFP_LU_ECD_Bncr"/>
    <property type="match status" value="1"/>
</dbReference>
<keyword evidence="7" id="KW-0325">Glycoprotein</keyword>
<evidence type="ECO:0000256" key="4">
    <source>
        <dbReference type="ARBA" id="ARBA00022729"/>
    </source>
</evidence>
<gene>
    <name evidence="12" type="ORF">KC01_LOCUS23858</name>
</gene>
<dbReference type="PANTHER" id="PTHR47613">
    <property type="entry name" value="SPERM ACROSOME MEMBRANE-ASSOCIATED PROTEIN 4"/>
    <property type="match status" value="1"/>
</dbReference>
<evidence type="ECO:0000313" key="12">
    <source>
        <dbReference type="EMBL" id="CAL1594962.1"/>
    </source>
</evidence>
<evidence type="ECO:0000256" key="5">
    <source>
        <dbReference type="ARBA" id="ARBA00023136"/>
    </source>
</evidence>
<feature type="signal peptide" evidence="10">
    <location>
        <begin position="1"/>
        <end position="27"/>
    </location>
</feature>
<evidence type="ECO:0000256" key="3">
    <source>
        <dbReference type="ARBA" id="ARBA00022622"/>
    </source>
</evidence>
<dbReference type="Pfam" id="PF00021">
    <property type="entry name" value="UPAR_LY6"/>
    <property type="match status" value="2"/>
</dbReference>
<dbReference type="AlphaFoldDB" id="A0AAV2KY76"/>
<organism evidence="12 13">
    <name type="scientific">Knipowitschia caucasica</name>
    <name type="common">Caucasian dwarf goby</name>
    <name type="synonym">Pomatoschistus caucasicus</name>
    <dbReference type="NCBI Taxonomy" id="637954"/>
    <lineage>
        <taxon>Eukaryota</taxon>
        <taxon>Metazoa</taxon>
        <taxon>Chordata</taxon>
        <taxon>Craniata</taxon>
        <taxon>Vertebrata</taxon>
        <taxon>Euteleostomi</taxon>
        <taxon>Actinopterygii</taxon>
        <taxon>Neopterygii</taxon>
        <taxon>Teleostei</taxon>
        <taxon>Neoteleostei</taxon>
        <taxon>Acanthomorphata</taxon>
        <taxon>Gobiaria</taxon>
        <taxon>Gobiiformes</taxon>
        <taxon>Gobioidei</taxon>
        <taxon>Gobiidae</taxon>
        <taxon>Gobiinae</taxon>
        <taxon>Knipowitschia</taxon>
    </lineage>
</organism>
<dbReference type="EMBL" id="OZ035842">
    <property type="protein sequence ID" value="CAL1594962.1"/>
    <property type="molecule type" value="Genomic_DNA"/>
</dbReference>
<feature type="domain" description="UPAR/Ly6" evidence="11">
    <location>
        <begin position="37"/>
        <end position="116"/>
    </location>
</feature>
<evidence type="ECO:0000256" key="9">
    <source>
        <dbReference type="ARBA" id="ARBA00029446"/>
    </source>
</evidence>